<evidence type="ECO:0000256" key="1">
    <source>
        <dbReference type="ARBA" id="ARBA00006817"/>
    </source>
</evidence>
<dbReference type="AlphaFoldDB" id="A0A6G9GUA7"/>
<comment type="similarity">
    <text evidence="1">Belongs to the AHA1 family.</text>
</comment>
<sequence length="156" mass="17737">MTEGSIPDVRKFVEVQADAKRCFVYFTERMAEWWPPTHVLLSRPRAGLAMEPWVDGRYYEWDVDGTEADWGRVLAWEPPHRLRLTWRVGGQFQALPDDERASEIEVVFAPVESGGTRVELAHVRLDKLGADGQGIFRALDGPSPGETLQRFAEAVR</sequence>
<organism evidence="3 4">
    <name type="scientific">Streptomyces liangshanensis</name>
    <dbReference type="NCBI Taxonomy" id="2717324"/>
    <lineage>
        <taxon>Bacteria</taxon>
        <taxon>Bacillati</taxon>
        <taxon>Actinomycetota</taxon>
        <taxon>Actinomycetes</taxon>
        <taxon>Kitasatosporales</taxon>
        <taxon>Streptomycetaceae</taxon>
        <taxon>Streptomyces</taxon>
    </lineage>
</organism>
<evidence type="ECO:0000313" key="4">
    <source>
        <dbReference type="Proteomes" id="UP000501179"/>
    </source>
</evidence>
<dbReference type="InterPro" id="IPR013538">
    <property type="entry name" value="ASHA1/2-like_C"/>
</dbReference>
<dbReference type="SUPFAM" id="SSF55961">
    <property type="entry name" value="Bet v1-like"/>
    <property type="match status" value="1"/>
</dbReference>
<evidence type="ECO:0000259" key="2">
    <source>
        <dbReference type="Pfam" id="PF08327"/>
    </source>
</evidence>
<name>A0A6G9GUA7_9ACTN</name>
<dbReference type="KEGG" id="slia:HA039_05710"/>
<dbReference type="Proteomes" id="UP000501179">
    <property type="component" value="Chromosome"/>
</dbReference>
<evidence type="ECO:0000313" key="3">
    <source>
        <dbReference type="EMBL" id="QIQ01852.1"/>
    </source>
</evidence>
<dbReference type="Pfam" id="PF08327">
    <property type="entry name" value="AHSA1"/>
    <property type="match status" value="1"/>
</dbReference>
<dbReference type="EMBL" id="CP050177">
    <property type="protein sequence ID" value="QIQ01852.1"/>
    <property type="molecule type" value="Genomic_DNA"/>
</dbReference>
<feature type="domain" description="Activator of Hsp90 ATPase homologue 1/2-like C-terminal" evidence="2">
    <location>
        <begin position="26"/>
        <end position="127"/>
    </location>
</feature>
<proteinExistence type="inferred from homology"/>
<gene>
    <name evidence="3" type="ORF">HA039_05710</name>
</gene>
<dbReference type="RefSeq" id="WP_167024693.1">
    <property type="nucleotide sequence ID" value="NZ_CP050177.1"/>
</dbReference>
<dbReference type="InterPro" id="IPR023393">
    <property type="entry name" value="START-like_dom_sf"/>
</dbReference>
<dbReference type="Gene3D" id="3.30.530.20">
    <property type="match status" value="1"/>
</dbReference>
<reference evidence="3 4" key="1">
    <citation type="submission" date="2020-03" db="EMBL/GenBank/DDBJ databases">
        <title>A novel species.</title>
        <authorList>
            <person name="Gao J."/>
        </authorList>
    </citation>
    <scope>NUCLEOTIDE SEQUENCE [LARGE SCALE GENOMIC DNA]</scope>
    <source>
        <strain evidence="3 4">QMT-12</strain>
    </source>
</reference>
<accession>A0A6G9GUA7</accession>
<keyword evidence="4" id="KW-1185">Reference proteome</keyword>
<protein>
    <submittedName>
        <fullName evidence="3">ATPase</fullName>
    </submittedName>
</protein>